<evidence type="ECO:0000259" key="2">
    <source>
        <dbReference type="Pfam" id="PF00535"/>
    </source>
</evidence>
<proteinExistence type="predicted"/>
<dbReference type="EMBL" id="SDKK01000005">
    <property type="protein sequence ID" value="TYC60151.1"/>
    <property type="molecule type" value="Genomic_DNA"/>
</dbReference>
<keyword evidence="4" id="KW-1185">Reference proteome</keyword>
<dbReference type="Gene3D" id="3.90.550.10">
    <property type="entry name" value="Spore Coat Polysaccharide Biosynthesis Protein SpsA, Chain A"/>
    <property type="match status" value="1"/>
</dbReference>
<gene>
    <name evidence="3" type="ORF">ETQ85_06485</name>
</gene>
<dbReference type="GO" id="GO:0016758">
    <property type="term" value="F:hexosyltransferase activity"/>
    <property type="evidence" value="ECO:0007669"/>
    <property type="project" value="UniProtKB-ARBA"/>
</dbReference>
<protein>
    <submittedName>
        <fullName evidence="3">Glycosyltransferase</fullName>
    </submittedName>
</protein>
<sequence>MCGPAGLARHGALPTHPDHPAQPSGPRRHPAIACETHTVKTAPKISVVVPAFNHETYVVEALESVLAQSLGDLELIVIDDASRDGTWAAIQSLRDPRLRALRHDTNRGAHATLNEGLALAGGDYLAILNSDDAFHPRRLERMVDAIGDTQRLAFSDVRFIDSDGHPAPDHERAQDHAAACRLCTDQPPASWLLTSNLAITTSNFVFPRKLLEKIGEFSDLRYTHDWEWALRASATEAPLWLREELVDYRVHPTNTLAEDDVWRHVHENAYIQTLALRQHHPELDATTACTALLRNRSLHPVSTLSFLVAAAHLPDPDALRALARQTDGNWFLPALARTSGLDERILLSARSLSEQQAALTAQAALIDERGATIKQMSNTIAERDICIAAQAKLIEERWEALSAQAAMLEQRWTAMEQMGHEIRQRDIAIAERDVTIETQAIEIRNNPWNRCKRLLRRLTTAGGVHPR</sequence>
<dbReference type="AlphaFoldDB" id="A0A6C2D286"/>
<dbReference type="PANTHER" id="PTHR22916">
    <property type="entry name" value="GLYCOSYLTRANSFERASE"/>
    <property type="match status" value="1"/>
</dbReference>
<evidence type="ECO:0000256" key="1">
    <source>
        <dbReference type="SAM" id="MobiDB-lite"/>
    </source>
</evidence>
<dbReference type="InterPro" id="IPR029044">
    <property type="entry name" value="Nucleotide-diphossugar_trans"/>
</dbReference>
<dbReference type="Proteomes" id="UP000389128">
    <property type="component" value="Unassembled WGS sequence"/>
</dbReference>
<comment type="caution">
    <text evidence="3">The sequence shown here is derived from an EMBL/GenBank/DDBJ whole genome shotgun (WGS) entry which is preliminary data.</text>
</comment>
<reference evidence="3 4" key="1">
    <citation type="submission" date="2019-01" db="EMBL/GenBank/DDBJ databases">
        <title>Zoogloea oleivorans genome sequencing and assembly.</title>
        <authorList>
            <person name="Tancsics A."/>
            <person name="Farkas M."/>
            <person name="Kriszt B."/>
            <person name="Maroti G."/>
            <person name="Horvath B."/>
        </authorList>
    </citation>
    <scope>NUCLEOTIDE SEQUENCE [LARGE SCALE GENOMIC DNA]</scope>
    <source>
        <strain evidence="3 4">Buc</strain>
    </source>
</reference>
<keyword evidence="3" id="KW-0808">Transferase</keyword>
<dbReference type="Pfam" id="PF00535">
    <property type="entry name" value="Glycos_transf_2"/>
    <property type="match status" value="1"/>
</dbReference>
<dbReference type="SUPFAM" id="SSF53448">
    <property type="entry name" value="Nucleotide-diphospho-sugar transferases"/>
    <property type="match status" value="1"/>
</dbReference>
<dbReference type="InterPro" id="IPR001173">
    <property type="entry name" value="Glyco_trans_2-like"/>
</dbReference>
<feature type="region of interest" description="Disordered" evidence="1">
    <location>
        <begin position="1"/>
        <end position="29"/>
    </location>
</feature>
<feature type="domain" description="Glycosyltransferase 2-like" evidence="2">
    <location>
        <begin position="46"/>
        <end position="213"/>
    </location>
</feature>
<dbReference type="OrthoDB" id="9802649at2"/>
<organism evidence="3 4">
    <name type="scientific">Zoogloea oleivorans</name>
    <dbReference type="NCBI Taxonomy" id="1552750"/>
    <lineage>
        <taxon>Bacteria</taxon>
        <taxon>Pseudomonadati</taxon>
        <taxon>Pseudomonadota</taxon>
        <taxon>Betaproteobacteria</taxon>
        <taxon>Rhodocyclales</taxon>
        <taxon>Zoogloeaceae</taxon>
        <taxon>Zoogloea</taxon>
    </lineage>
</organism>
<accession>A0A6C2D286</accession>
<name>A0A6C2D286_9RHOO</name>
<evidence type="ECO:0000313" key="4">
    <source>
        <dbReference type="Proteomes" id="UP000389128"/>
    </source>
</evidence>
<evidence type="ECO:0000313" key="3">
    <source>
        <dbReference type="EMBL" id="TYC60151.1"/>
    </source>
</evidence>
<dbReference type="PANTHER" id="PTHR22916:SF3">
    <property type="entry name" value="UDP-GLCNAC:BETAGAL BETA-1,3-N-ACETYLGLUCOSAMINYLTRANSFERASE-LIKE PROTEIN 1"/>
    <property type="match status" value="1"/>
</dbReference>